<keyword evidence="1" id="KW-0808">Transferase</keyword>
<dbReference type="STRING" id="1271860.SAMN05216174_102118"/>
<proteinExistence type="predicted"/>
<protein>
    <submittedName>
        <fullName evidence="1">Carnitine O-acetyltransferase</fullName>
    </submittedName>
</protein>
<dbReference type="EMBL" id="FMZZ01000002">
    <property type="protein sequence ID" value="SDC43664.1"/>
    <property type="molecule type" value="Genomic_DNA"/>
</dbReference>
<dbReference type="Gene3D" id="3.40.50.150">
    <property type="entry name" value="Vaccinia Virus protein VP39"/>
    <property type="match status" value="1"/>
</dbReference>
<evidence type="ECO:0000313" key="1">
    <source>
        <dbReference type="EMBL" id="SDC43664.1"/>
    </source>
</evidence>
<dbReference type="AlphaFoldDB" id="A0A1G6LKK8"/>
<dbReference type="Proteomes" id="UP000199501">
    <property type="component" value="Unassembled WGS sequence"/>
</dbReference>
<dbReference type="GO" id="GO:0016740">
    <property type="term" value="F:transferase activity"/>
    <property type="evidence" value="ECO:0007669"/>
    <property type="project" value="UniProtKB-KW"/>
</dbReference>
<sequence length="272" mass="29981">MRFDPTGKISFDHIYTQPDPRPYFSALRGLDYCIPEQAKPYFTKLIGEYREASGVAAPTVLDIGCSYGINAALIACDATMDELYAHYTDPAVADADRDTLVARDRELVRARKRLEGQRFIGFDASAPALSYAHAAGFLDDVVNADLESRDPTEDERARLGSADVVISTGCVGYVTEKTIARVAGAHGERKPWMAHFVLRMFPFDSVADALAGLGYETVHVEGVFKQRRFASAEEQSQVLQTLAATGADPYGLEADGWLYARLFISRPRELAR</sequence>
<dbReference type="SUPFAM" id="SSF53335">
    <property type="entry name" value="S-adenosyl-L-methionine-dependent methyltransferases"/>
    <property type="match status" value="1"/>
</dbReference>
<accession>A0A1G6LKK8</accession>
<gene>
    <name evidence="1" type="ORF">SAMN05216174_102118</name>
</gene>
<name>A0A1G6LKK8_9PSEU</name>
<keyword evidence="2" id="KW-1185">Reference proteome</keyword>
<dbReference type="OrthoDB" id="7055571at2"/>
<reference evidence="2" key="1">
    <citation type="submission" date="2016-10" db="EMBL/GenBank/DDBJ databases">
        <authorList>
            <person name="Varghese N."/>
            <person name="Submissions S."/>
        </authorList>
    </citation>
    <scope>NUCLEOTIDE SEQUENCE [LARGE SCALE GENOMIC DNA]</scope>
    <source>
        <strain evidence="2">IBRC-M 10403</strain>
    </source>
</reference>
<organism evidence="1 2">
    <name type="scientific">Actinokineospora iranica</name>
    <dbReference type="NCBI Taxonomy" id="1271860"/>
    <lineage>
        <taxon>Bacteria</taxon>
        <taxon>Bacillati</taxon>
        <taxon>Actinomycetota</taxon>
        <taxon>Actinomycetes</taxon>
        <taxon>Pseudonocardiales</taxon>
        <taxon>Pseudonocardiaceae</taxon>
        <taxon>Actinokineospora</taxon>
    </lineage>
</organism>
<dbReference type="RefSeq" id="WP_091448915.1">
    <property type="nucleotide sequence ID" value="NZ_FMZZ01000002.1"/>
</dbReference>
<evidence type="ECO:0000313" key="2">
    <source>
        <dbReference type="Proteomes" id="UP000199501"/>
    </source>
</evidence>
<dbReference type="InterPro" id="IPR029063">
    <property type="entry name" value="SAM-dependent_MTases_sf"/>
</dbReference>